<evidence type="ECO:0000256" key="8">
    <source>
        <dbReference type="ARBA" id="ARBA00022729"/>
    </source>
</evidence>
<dbReference type="Pfam" id="PF09286">
    <property type="entry name" value="Pro-kuma_activ"/>
    <property type="match status" value="1"/>
</dbReference>
<keyword evidence="19" id="KW-1185">Reference proteome</keyword>
<evidence type="ECO:0000259" key="17">
    <source>
        <dbReference type="PROSITE" id="PS51695"/>
    </source>
</evidence>
<dbReference type="InterPro" id="IPR030400">
    <property type="entry name" value="Sedolisin_dom"/>
</dbReference>
<evidence type="ECO:0000313" key="18">
    <source>
        <dbReference type="EMBL" id="KZT63834.1"/>
    </source>
</evidence>
<feature type="binding site" evidence="15">
    <location>
        <position position="588"/>
    </location>
    <ligand>
        <name>Ca(2+)</name>
        <dbReference type="ChEBI" id="CHEBI:29108"/>
    </ligand>
</feature>
<dbReference type="OrthoDB" id="409122at2759"/>
<evidence type="ECO:0000256" key="5">
    <source>
        <dbReference type="ARBA" id="ARBA00022525"/>
    </source>
</evidence>
<protein>
    <recommendedName>
        <fullName evidence="4">tripeptidyl-peptidase II</fullName>
        <ecNumber evidence="4">3.4.14.10</ecNumber>
    </recommendedName>
</protein>
<evidence type="ECO:0000256" key="12">
    <source>
        <dbReference type="ARBA" id="ARBA00023026"/>
    </source>
</evidence>
<dbReference type="SUPFAM" id="SSF54897">
    <property type="entry name" value="Protease propeptides/inhibitors"/>
    <property type="match status" value="1"/>
</dbReference>
<evidence type="ECO:0000256" key="9">
    <source>
        <dbReference type="ARBA" id="ARBA00022801"/>
    </source>
</evidence>
<dbReference type="SMART" id="SM00944">
    <property type="entry name" value="Pro-kuma_activ"/>
    <property type="match status" value="1"/>
</dbReference>
<dbReference type="GO" id="GO:0006508">
    <property type="term" value="P:proteolysis"/>
    <property type="evidence" value="ECO:0007669"/>
    <property type="project" value="UniProtKB-KW"/>
</dbReference>
<evidence type="ECO:0000256" key="6">
    <source>
        <dbReference type="ARBA" id="ARBA00022670"/>
    </source>
</evidence>
<dbReference type="CDD" id="cd04056">
    <property type="entry name" value="Peptidases_S53"/>
    <property type="match status" value="1"/>
</dbReference>
<feature type="domain" description="Peptidase S53" evidence="17">
    <location>
        <begin position="222"/>
        <end position="628"/>
    </location>
</feature>
<keyword evidence="11 15" id="KW-0106">Calcium</keyword>
<feature type="binding site" evidence="15">
    <location>
        <position position="606"/>
    </location>
    <ligand>
        <name>Ca(2+)</name>
        <dbReference type="ChEBI" id="CHEBI:29108"/>
    </ligand>
</feature>
<keyword evidence="8 16" id="KW-0732">Signal</keyword>
<dbReference type="PROSITE" id="PS51695">
    <property type="entry name" value="SEDOLISIN"/>
    <property type="match status" value="1"/>
</dbReference>
<evidence type="ECO:0000256" key="15">
    <source>
        <dbReference type="PROSITE-ProRule" id="PRU01032"/>
    </source>
</evidence>
<keyword evidence="12" id="KW-0843">Virulence</keyword>
<feature type="signal peptide" evidence="16">
    <location>
        <begin position="1"/>
        <end position="19"/>
    </location>
</feature>
<dbReference type="InterPro" id="IPR036852">
    <property type="entry name" value="Peptidase_S8/S53_dom_sf"/>
</dbReference>
<dbReference type="GO" id="GO:0046872">
    <property type="term" value="F:metal ion binding"/>
    <property type="evidence" value="ECO:0007669"/>
    <property type="project" value="UniProtKB-UniRule"/>
</dbReference>
<feature type="chain" id="PRO_5007861302" description="tripeptidyl-peptidase II" evidence="16">
    <location>
        <begin position="20"/>
        <end position="629"/>
    </location>
</feature>
<comment type="catalytic activity">
    <reaction evidence="1">
        <text>Release of an N-terminal tripeptide from a polypeptide.</text>
        <dbReference type="EC" id="3.4.14.10"/>
    </reaction>
</comment>
<evidence type="ECO:0000256" key="16">
    <source>
        <dbReference type="SAM" id="SignalP"/>
    </source>
</evidence>
<dbReference type="STRING" id="1314783.A0A165L0F7"/>
<feature type="active site" description="Charge relay system" evidence="15">
    <location>
        <position position="303"/>
    </location>
</feature>
<dbReference type="GO" id="GO:0004252">
    <property type="term" value="F:serine-type endopeptidase activity"/>
    <property type="evidence" value="ECO:0007669"/>
    <property type="project" value="UniProtKB-UniRule"/>
</dbReference>
<evidence type="ECO:0000256" key="3">
    <source>
        <dbReference type="ARBA" id="ARBA00004239"/>
    </source>
</evidence>
<dbReference type="EC" id="3.4.14.10" evidence="4"/>
<dbReference type="Gene3D" id="3.40.50.200">
    <property type="entry name" value="Peptidase S8/S53 domain"/>
    <property type="match status" value="1"/>
</dbReference>
<proteinExistence type="predicted"/>
<dbReference type="PANTHER" id="PTHR14218">
    <property type="entry name" value="PROTEASE S8 TRIPEPTIDYL PEPTIDASE I CLN2"/>
    <property type="match status" value="1"/>
</dbReference>
<dbReference type="GO" id="GO:0008240">
    <property type="term" value="F:tripeptidyl-peptidase activity"/>
    <property type="evidence" value="ECO:0007669"/>
    <property type="project" value="UniProtKB-EC"/>
</dbReference>
<dbReference type="CDD" id="cd11377">
    <property type="entry name" value="Pro-peptidase_S53"/>
    <property type="match status" value="1"/>
</dbReference>
<feature type="binding site" evidence="15">
    <location>
        <position position="608"/>
    </location>
    <ligand>
        <name>Ca(2+)</name>
        <dbReference type="ChEBI" id="CHEBI:29108"/>
    </ligand>
</feature>
<evidence type="ECO:0000256" key="2">
    <source>
        <dbReference type="ARBA" id="ARBA00002451"/>
    </source>
</evidence>
<dbReference type="Proteomes" id="UP000076727">
    <property type="component" value="Unassembled WGS sequence"/>
</dbReference>
<sequence>MPFLTQSFVFLTFSLLVTAIVSPRVVHEKRDATPSGWTPVRRAAADVVLPLRIGLTQPNLETLDDYLLEISHPESPNYGKHWSAAKVAEMFRPPPAAVKTVLEWLEDEGLDASRVKLSKGGSWIHANMTVEEAEMLLGTEYHVYQHGESGVEHIACEEKYHLPEHVAEHVDLVMPTLHFDVHMGRKRSIDTSIGQPGAGIVNPKLMGEVESALLNTTSCDEQITPDCLRALYGYDYTPVATDKNSIGIVEYTPVAYLPADMDMFFGNYSPTQVGQRPVVVSIDGGYEQTSFEGFSINGEANLDLQYAMALVGSTQNVTLYQVGDLVEGASFNNFLDALDASYCTYDGGDNTTFDGVYPDSEYDSKDCGTVSLTNIISTSYGYTEALLGPAYIQRQCYEYGKLGLMGVTFLYSSGDNGVAGNGECLDADGAESYSGTRFNPGFPGTCPYVTSVGATQVQPGKTVNDPEVACDTNIYSGGGFSNVFAIPDWQVDAVHGYLNNYSVAYAADVYNSSGISRGYPDIALNGLNYSVISNGLIQLVAGTSASAPTAAAILSGVNDARLAAGKSPIGFINPTIYSSNFSSGFNDITSGNNPGCGTDGFSAQPGWDPVTGLGTLNFPKLLDLWLALP</sequence>
<organism evidence="18 19">
    <name type="scientific">Daedalea quercina L-15889</name>
    <dbReference type="NCBI Taxonomy" id="1314783"/>
    <lineage>
        <taxon>Eukaryota</taxon>
        <taxon>Fungi</taxon>
        <taxon>Dikarya</taxon>
        <taxon>Basidiomycota</taxon>
        <taxon>Agaricomycotina</taxon>
        <taxon>Agaricomycetes</taxon>
        <taxon>Polyporales</taxon>
        <taxon>Fomitopsis</taxon>
    </lineage>
</organism>
<dbReference type="PANTHER" id="PTHR14218:SF19">
    <property type="entry name" value="SERINE PROTEASE AORO, PUTATIVE (AFU_ORTHOLOGUE AFUA_6G10250)-RELATED"/>
    <property type="match status" value="1"/>
</dbReference>
<feature type="active site" description="Charge relay system" evidence="15">
    <location>
        <position position="544"/>
    </location>
</feature>
<keyword evidence="7 15" id="KW-0479">Metal-binding</keyword>
<keyword evidence="9 15" id="KW-0378">Hydrolase</keyword>
<dbReference type="InterPro" id="IPR050819">
    <property type="entry name" value="Tripeptidyl-peptidase_I"/>
</dbReference>
<evidence type="ECO:0000256" key="13">
    <source>
        <dbReference type="ARBA" id="ARBA00023145"/>
    </source>
</evidence>
<dbReference type="GO" id="GO:0005576">
    <property type="term" value="C:extracellular region"/>
    <property type="evidence" value="ECO:0007669"/>
    <property type="project" value="UniProtKB-SubCell"/>
</dbReference>
<evidence type="ECO:0000256" key="4">
    <source>
        <dbReference type="ARBA" id="ARBA00012462"/>
    </source>
</evidence>
<keyword evidence="14" id="KW-0325">Glycoprotein</keyword>
<keyword evidence="6 15" id="KW-0645">Protease</keyword>
<dbReference type="EMBL" id="KV429154">
    <property type="protein sequence ID" value="KZT63834.1"/>
    <property type="molecule type" value="Genomic_DNA"/>
</dbReference>
<dbReference type="SUPFAM" id="SSF52743">
    <property type="entry name" value="Subtilisin-like"/>
    <property type="match status" value="1"/>
</dbReference>
<evidence type="ECO:0000256" key="1">
    <source>
        <dbReference type="ARBA" id="ARBA00001910"/>
    </source>
</evidence>
<dbReference type="InterPro" id="IPR015366">
    <property type="entry name" value="S53_propep"/>
</dbReference>
<gene>
    <name evidence="18" type="ORF">DAEQUDRAFT_733377</name>
</gene>
<evidence type="ECO:0000256" key="14">
    <source>
        <dbReference type="ARBA" id="ARBA00023180"/>
    </source>
</evidence>
<feature type="binding site" evidence="15">
    <location>
        <position position="587"/>
    </location>
    <ligand>
        <name>Ca(2+)</name>
        <dbReference type="ChEBI" id="CHEBI:29108"/>
    </ligand>
</feature>
<name>A0A165L0F7_9APHY</name>
<reference evidence="18 19" key="1">
    <citation type="journal article" date="2016" name="Mol. Biol. Evol.">
        <title>Comparative Genomics of Early-Diverging Mushroom-Forming Fungi Provides Insights into the Origins of Lignocellulose Decay Capabilities.</title>
        <authorList>
            <person name="Nagy L.G."/>
            <person name="Riley R."/>
            <person name="Tritt A."/>
            <person name="Adam C."/>
            <person name="Daum C."/>
            <person name="Floudas D."/>
            <person name="Sun H."/>
            <person name="Yadav J.S."/>
            <person name="Pangilinan J."/>
            <person name="Larsson K.H."/>
            <person name="Matsuura K."/>
            <person name="Barry K."/>
            <person name="Labutti K."/>
            <person name="Kuo R."/>
            <person name="Ohm R.A."/>
            <person name="Bhattacharya S.S."/>
            <person name="Shirouzu T."/>
            <person name="Yoshinaga Y."/>
            <person name="Martin F.M."/>
            <person name="Grigoriev I.V."/>
            <person name="Hibbett D.S."/>
        </authorList>
    </citation>
    <scope>NUCLEOTIDE SEQUENCE [LARGE SCALE GENOMIC DNA]</scope>
    <source>
        <strain evidence="18 19">L-15889</strain>
    </source>
</reference>
<dbReference type="FunFam" id="3.40.50.200:FF:000015">
    <property type="entry name" value="Tripeptidyl peptidase A"/>
    <property type="match status" value="1"/>
</dbReference>
<accession>A0A165L0F7</accession>
<feature type="active site" description="Charge relay system" evidence="15">
    <location>
        <position position="299"/>
    </location>
</feature>
<evidence type="ECO:0000256" key="11">
    <source>
        <dbReference type="ARBA" id="ARBA00022837"/>
    </source>
</evidence>
<keyword evidence="5" id="KW-0964">Secreted</keyword>
<evidence type="ECO:0000313" key="19">
    <source>
        <dbReference type="Proteomes" id="UP000076727"/>
    </source>
</evidence>
<comment type="function">
    <text evidence="2">Secreted tripeptidyl-peptidase which degrades proteins at acidic pHs and is involved in virulence.</text>
</comment>
<dbReference type="AlphaFoldDB" id="A0A165L0F7"/>
<keyword evidence="13" id="KW-0865">Zymogen</keyword>
<evidence type="ECO:0000256" key="10">
    <source>
        <dbReference type="ARBA" id="ARBA00022825"/>
    </source>
</evidence>
<comment type="subcellular location">
    <subcellularLocation>
        <location evidence="3">Secreted</location>
        <location evidence="3">Extracellular space</location>
    </subcellularLocation>
</comment>
<keyword evidence="10 15" id="KW-0720">Serine protease</keyword>
<evidence type="ECO:0000256" key="7">
    <source>
        <dbReference type="ARBA" id="ARBA00022723"/>
    </source>
</evidence>
<comment type="cofactor">
    <cofactor evidence="15">
        <name>Ca(2+)</name>
        <dbReference type="ChEBI" id="CHEBI:29108"/>
    </cofactor>
    <text evidence="15">Binds 1 Ca(2+) ion per subunit.</text>
</comment>